<protein>
    <submittedName>
        <fullName evidence="5">GntR family transcriptional repressor for pyruvate dehydrogenase complex</fullName>
    </submittedName>
</protein>
<dbReference type="InterPro" id="IPR000524">
    <property type="entry name" value="Tscrpt_reg_HTH_GntR"/>
</dbReference>
<proteinExistence type="predicted"/>
<dbReference type="SUPFAM" id="SSF46785">
    <property type="entry name" value="Winged helix' DNA-binding domain"/>
    <property type="match status" value="1"/>
</dbReference>
<keyword evidence="1" id="KW-0805">Transcription regulation</keyword>
<dbReference type="InterPro" id="IPR036390">
    <property type="entry name" value="WH_DNA-bd_sf"/>
</dbReference>
<dbReference type="GeneID" id="95396420"/>
<dbReference type="SMART" id="SM00345">
    <property type="entry name" value="HTH_GNTR"/>
    <property type="match status" value="1"/>
</dbReference>
<dbReference type="InterPro" id="IPR036388">
    <property type="entry name" value="WH-like_DNA-bd_sf"/>
</dbReference>
<dbReference type="RefSeq" id="WP_183648321.1">
    <property type="nucleotide sequence ID" value="NZ_BAAAXX010000100.1"/>
</dbReference>
<dbReference type="Gene3D" id="1.20.120.530">
    <property type="entry name" value="GntR ligand-binding domain-like"/>
    <property type="match status" value="1"/>
</dbReference>
<dbReference type="AlphaFoldDB" id="A0A7W5Y7H6"/>
<sequence>MPESSGPSGALPRDREPLGARVAALITEHIGRHGLADGDELPSEAKLAEEYGVSQRIVRDALRALSQQGVIRTRQGKRAVVSELRPVAVHSYFKLAMEADGSAIDELIELRLALETKAAGLAATRISPEELERLRSLLDEAEQAGDDLRRRVELDLAFHIGIVKAARNRFFGGVIEALSDVLATERERGKELTEILGESHAESDAEHRALLLGLGTGDAALAEQQMRTHLERVQRTFRGDGPE</sequence>
<feature type="domain" description="HTH gntR-type" evidence="4">
    <location>
        <begin position="16"/>
        <end position="84"/>
    </location>
</feature>
<evidence type="ECO:0000256" key="3">
    <source>
        <dbReference type="ARBA" id="ARBA00023163"/>
    </source>
</evidence>
<comment type="caution">
    <text evidence="5">The sequence shown here is derived from an EMBL/GenBank/DDBJ whole genome shotgun (WGS) entry which is preliminary data.</text>
</comment>
<keyword evidence="5" id="KW-0670">Pyruvate</keyword>
<dbReference type="Proteomes" id="UP000579945">
    <property type="component" value="Unassembled WGS sequence"/>
</dbReference>
<accession>A0A7W5Y7H6</accession>
<gene>
    <name evidence="5" type="ORF">FHR33_003426</name>
</gene>
<dbReference type="PANTHER" id="PTHR43537">
    <property type="entry name" value="TRANSCRIPTIONAL REGULATOR, GNTR FAMILY"/>
    <property type="match status" value="1"/>
</dbReference>
<dbReference type="Pfam" id="PF00392">
    <property type="entry name" value="GntR"/>
    <property type="match status" value="1"/>
</dbReference>
<dbReference type="SUPFAM" id="SSF48008">
    <property type="entry name" value="GntR ligand-binding domain-like"/>
    <property type="match status" value="1"/>
</dbReference>
<dbReference type="PRINTS" id="PR00035">
    <property type="entry name" value="HTHGNTR"/>
</dbReference>
<dbReference type="Gene3D" id="1.10.10.10">
    <property type="entry name" value="Winged helix-like DNA-binding domain superfamily/Winged helix DNA-binding domain"/>
    <property type="match status" value="1"/>
</dbReference>
<dbReference type="SMART" id="SM00895">
    <property type="entry name" value="FCD"/>
    <property type="match status" value="1"/>
</dbReference>
<dbReference type="PROSITE" id="PS50949">
    <property type="entry name" value="HTH_GNTR"/>
    <property type="match status" value="1"/>
</dbReference>
<dbReference type="GO" id="GO:0003677">
    <property type="term" value="F:DNA binding"/>
    <property type="evidence" value="ECO:0007669"/>
    <property type="project" value="UniProtKB-KW"/>
</dbReference>
<keyword evidence="2" id="KW-0238">DNA-binding</keyword>
<dbReference type="Pfam" id="PF07729">
    <property type="entry name" value="FCD"/>
    <property type="match status" value="1"/>
</dbReference>
<keyword evidence="6" id="KW-1185">Reference proteome</keyword>
<organism evidence="5 6">
    <name type="scientific">Nonomuraea dietziae</name>
    <dbReference type="NCBI Taxonomy" id="65515"/>
    <lineage>
        <taxon>Bacteria</taxon>
        <taxon>Bacillati</taxon>
        <taxon>Actinomycetota</taxon>
        <taxon>Actinomycetes</taxon>
        <taxon>Streptosporangiales</taxon>
        <taxon>Streptosporangiaceae</taxon>
        <taxon>Nonomuraea</taxon>
    </lineage>
</organism>
<evidence type="ECO:0000259" key="4">
    <source>
        <dbReference type="PROSITE" id="PS50949"/>
    </source>
</evidence>
<dbReference type="CDD" id="cd07377">
    <property type="entry name" value="WHTH_GntR"/>
    <property type="match status" value="1"/>
</dbReference>
<reference evidence="5 6" key="1">
    <citation type="submission" date="2020-08" db="EMBL/GenBank/DDBJ databases">
        <title>Sequencing the genomes of 1000 actinobacteria strains.</title>
        <authorList>
            <person name="Klenk H.-P."/>
        </authorList>
    </citation>
    <scope>NUCLEOTIDE SEQUENCE [LARGE SCALE GENOMIC DNA]</scope>
    <source>
        <strain evidence="5 6">DSM 44320</strain>
    </source>
</reference>
<name>A0A7W5Y7H6_9ACTN</name>
<dbReference type="InterPro" id="IPR008920">
    <property type="entry name" value="TF_FadR/GntR_C"/>
</dbReference>
<evidence type="ECO:0000256" key="1">
    <source>
        <dbReference type="ARBA" id="ARBA00023015"/>
    </source>
</evidence>
<evidence type="ECO:0000256" key="2">
    <source>
        <dbReference type="ARBA" id="ARBA00023125"/>
    </source>
</evidence>
<dbReference type="PANTHER" id="PTHR43537:SF44">
    <property type="entry name" value="GNTR FAMILY REGULATORY PROTEIN"/>
    <property type="match status" value="1"/>
</dbReference>
<evidence type="ECO:0000313" key="5">
    <source>
        <dbReference type="EMBL" id="MBB3727566.1"/>
    </source>
</evidence>
<evidence type="ECO:0000313" key="6">
    <source>
        <dbReference type="Proteomes" id="UP000579945"/>
    </source>
</evidence>
<dbReference type="EMBL" id="JACIBV010000001">
    <property type="protein sequence ID" value="MBB3727566.1"/>
    <property type="molecule type" value="Genomic_DNA"/>
</dbReference>
<dbReference type="InterPro" id="IPR011711">
    <property type="entry name" value="GntR_C"/>
</dbReference>
<dbReference type="GO" id="GO:0003700">
    <property type="term" value="F:DNA-binding transcription factor activity"/>
    <property type="evidence" value="ECO:0007669"/>
    <property type="project" value="InterPro"/>
</dbReference>
<keyword evidence="3" id="KW-0804">Transcription</keyword>